<gene>
    <name evidence="3" type="ORF">CLV98_101229</name>
</gene>
<evidence type="ECO:0000313" key="4">
    <source>
        <dbReference type="Proteomes" id="UP000245880"/>
    </source>
</evidence>
<dbReference type="Pfam" id="PF10882">
    <property type="entry name" value="bPH_5"/>
    <property type="match status" value="1"/>
</dbReference>
<dbReference type="InterPro" id="IPR017259">
    <property type="entry name" value="UCP037672"/>
</dbReference>
<evidence type="ECO:0000259" key="2">
    <source>
        <dbReference type="Pfam" id="PF10882"/>
    </source>
</evidence>
<protein>
    <submittedName>
        <fullName evidence="3">PH (Pleckstrin Homology) domain-containing protein</fullName>
    </submittedName>
</protein>
<evidence type="ECO:0000313" key="3">
    <source>
        <dbReference type="EMBL" id="PWJ60053.1"/>
    </source>
</evidence>
<dbReference type="Proteomes" id="UP000245880">
    <property type="component" value="Unassembled WGS sequence"/>
</dbReference>
<feature type="transmembrane region" description="Helical" evidence="1">
    <location>
        <begin position="6"/>
        <end position="28"/>
    </location>
</feature>
<dbReference type="InterPro" id="IPR027783">
    <property type="entry name" value="Bacterial_PH-related"/>
</dbReference>
<organism evidence="3 4">
    <name type="scientific">Dyadobacter jejuensis</name>
    <dbReference type="NCBI Taxonomy" id="1082580"/>
    <lineage>
        <taxon>Bacteria</taxon>
        <taxon>Pseudomonadati</taxon>
        <taxon>Bacteroidota</taxon>
        <taxon>Cytophagia</taxon>
        <taxon>Cytophagales</taxon>
        <taxon>Spirosomataceae</taxon>
        <taxon>Dyadobacter</taxon>
    </lineage>
</organism>
<feature type="transmembrane region" description="Helical" evidence="1">
    <location>
        <begin position="63"/>
        <end position="81"/>
    </location>
</feature>
<sequence length="247" mass="28515">MFSFLYAIPMLYVTAFISLVFISLGFGLTTKNARYLLSGYNTMSEEQRAKVDIQALVPYFKRFHIFLGISLFVGTSLLWLVDWNLASLFMTTYPLFAYGYFLWRAAKFYQDRTHVKRNYFVTGFMLLLALVIGFFEIKGFKGNDLLIQEDALVIEGSYGMVIPRQQVKEINMVERIPPISIKVNGFAAGYMAKGSFKTQDGKVVKLFVNKKYPQAIYIRTDQHDVYYNATPEQMKSLYAQLTNWEGK</sequence>
<evidence type="ECO:0000256" key="1">
    <source>
        <dbReference type="SAM" id="Phobius"/>
    </source>
</evidence>
<comment type="caution">
    <text evidence="3">The sequence shown here is derived from an EMBL/GenBank/DDBJ whole genome shotgun (WGS) entry which is preliminary data.</text>
</comment>
<reference evidence="3 4" key="1">
    <citation type="submission" date="2018-03" db="EMBL/GenBank/DDBJ databases">
        <title>Genomic Encyclopedia of Archaeal and Bacterial Type Strains, Phase II (KMG-II): from individual species to whole genera.</title>
        <authorList>
            <person name="Goeker M."/>
        </authorList>
    </citation>
    <scope>NUCLEOTIDE SEQUENCE [LARGE SCALE GENOMIC DNA]</scope>
    <source>
        <strain evidence="3 4">DSM 100346</strain>
    </source>
</reference>
<dbReference type="EMBL" id="QGDT01000001">
    <property type="protein sequence ID" value="PWJ60053.1"/>
    <property type="molecule type" value="Genomic_DNA"/>
</dbReference>
<name>A0A316AQP7_9BACT</name>
<dbReference type="AlphaFoldDB" id="A0A316AQP7"/>
<keyword evidence="1" id="KW-1133">Transmembrane helix</keyword>
<accession>A0A316AQP7</accession>
<feature type="transmembrane region" description="Helical" evidence="1">
    <location>
        <begin position="118"/>
        <end position="135"/>
    </location>
</feature>
<feature type="transmembrane region" description="Helical" evidence="1">
    <location>
        <begin position="87"/>
        <end position="106"/>
    </location>
</feature>
<dbReference type="RefSeq" id="WP_109672104.1">
    <property type="nucleotide sequence ID" value="NZ_QGDT01000001.1"/>
</dbReference>
<proteinExistence type="predicted"/>
<dbReference type="Pfam" id="PF12650">
    <property type="entry name" value="DUF3784"/>
    <property type="match status" value="1"/>
</dbReference>
<keyword evidence="4" id="KW-1185">Reference proteome</keyword>
<keyword evidence="1" id="KW-0472">Membrane</keyword>
<dbReference type="OrthoDB" id="954876at2"/>
<keyword evidence="1" id="KW-0812">Transmembrane</keyword>
<feature type="domain" description="Bacterial Pleckstrin homology" evidence="2">
    <location>
        <begin position="146"/>
        <end position="241"/>
    </location>
</feature>